<feature type="chain" id="PRO_5016770058" evidence="1">
    <location>
        <begin position="29"/>
        <end position="484"/>
    </location>
</feature>
<evidence type="ECO:0000313" key="2">
    <source>
        <dbReference type="EMBL" id="RDB36493.1"/>
    </source>
</evidence>
<dbReference type="EMBL" id="QOVW01000060">
    <property type="protein sequence ID" value="RDB36493.1"/>
    <property type="molecule type" value="Genomic_DNA"/>
</dbReference>
<dbReference type="Proteomes" id="UP000253934">
    <property type="component" value="Unassembled WGS sequence"/>
</dbReference>
<comment type="caution">
    <text evidence="2">The sequence shown here is derived from an EMBL/GenBank/DDBJ whole genome shotgun (WGS) entry which is preliminary data.</text>
</comment>
<evidence type="ECO:0000313" key="3">
    <source>
        <dbReference type="Proteomes" id="UP000253934"/>
    </source>
</evidence>
<reference evidence="2" key="1">
    <citation type="submission" date="2018-04" db="EMBL/GenBank/DDBJ databases">
        <title>Draft genome sequence of the Candidatus Spirobacillus cienkowskii, a pathogen of freshwater Daphnia species, reconstructed from hemolymph metagenomic reads.</title>
        <authorList>
            <person name="Bresciani L."/>
            <person name="Lemos L.N."/>
            <person name="Wale N."/>
            <person name="Lin J.Y."/>
            <person name="Fernandes G.R."/>
            <person name="Duffy M.A."/>
            <person name="Rodrigues J.M."/>
        </authorList>
    </citation>
    <scope>NUCLEOTIDE SEQUENCE [LARGE SCALE GENOMIC DNA]</scope>
    <source>
        <strain evidence="2">Binning01</strain>
    </source>
</reference>
<dbReference type="AlphaFoldDB" id="A0A369KXN5"/>
<name>A0A369KXN5_9BACT</name>
<gene>
    <name evidence="2" type="ORF">DCC88_05015</name>
</gene>
<keyword evidence="1" id="KW-0732">Signal</keyword>
<proteinExistence type="predicted"/>
<keyword evidence="3" id="KW-1185">Reference proteome</keyword>
<feature type="signal peptide" evidence="1">
    <location>
        <begin position="1"/>
        <end position="28"/>
    </location>
</feature>
<accession>A0A369KXN5</accession>
<evidence type="ECO:0000256" key="1">
    <source>
        <dbReference type="SAM" id="SignalP"/>
    </source>
</evidence>
<sequence>MRIIQKKLISLKYFSLVGFIASSFSVHSLPEKIIAQNNNLEAQQKSKIDPTAEVAGGVGEEKRPAPRFAVLPTGKTLPKGIFKVEMPVAYSFGTMGFDSEGKKVNNGLDYKRLITGALIQYGLTNSISIGIGLPFVNVHNLGMDGNTVAANSEMYKHYYDHLVNKLATAFSSSGGGALCGGNTNFNACLDYINNQNGSTGVNQSIVLPTGETVTLTGTASIKSQVRNILLTASQPTSGATGIGDIQVGILWSVISEQSPLMQVPLYLSVGGGMRFPTGKFNLASAMRPTGGDNTLITGGGTYDLIVRWNLDYVPAPGFIFSWQHASEYSLNEVELGRTSMIDNTTFNTADPTVTDGDKQLNTLKFSRKGLHHVGFVQAAWGVGNISESYKWLGFYTQAKYNIAAKAFLNNMPIYTFGDQFYLSDSSMHPDHGVEQYYSASIGTKVSGLPYRIPVDFSAEFEYPFAGKNRMISPMNMKGTLGIYF</sequence>
<protein>
    <submittedName>
        <fullName evidence="2">Uncharacterized protein</fullName>
    </submittedName>
</protein>
<organism evidence="2 3">
    <name type="scientific">Spirobacillus cienkowskii</name>
    <dbReference type="NCBI Taxonomy" id="495820"/>
    <lineage>
        <taxon>Bacteria</taxon>
        <taxon>Pseudomonadati</taxon>
        <taxon>Bdellovibrionota</taxon>
        <taxon>Oligoflexia</taxon>
        <taxon>Silvanigrellales</taxon>
        <taxon>Spirobacillus</taxon>
    </lineage>
</organism>